<dbReference type="Proteomes" id="UP001176961">
    <property type="component" value="Unassembled WGS sequence"/>
</dbReference>
<keyword evidence="3" id="KW-1185">Reference proteome</keyword>
<sequence>MTTANPQQRQFALFSKFSIEVRPPPMLRRDERIRSMTCSFEEIAESEEEEDMQLPERTSPKGRSPFAVIGESPFAERRAASPQSQSPTYARKLGAPRLCRGYSDPGLCHRRAMSASLSPDRHDAGTDLANLPPIPETTSS</sequence>
<feature type="compositionally biased region" description="Acidic residues" evidence="1">
    <location>
        <begin position="42"/>
        <end position="53"/>
    </location>
</feature>
<dbReference type="AlphaFoldDB" id="A0AA36MF60"/>
<accession>A0AA36MF60</accession>
<protein>
    <submittedName>
        <fullName evidence="2">Uncharacterized protein</fullName>
    </submittedName>
</protein>
<evidence type="ECO:0000313" key="2">
    <source>
        <dbReference type="EMBL" id="CAJ0608060.1"/>
    </source>
</evidence>
<organism evidence="2 3">
    <name type="scientific">Cylicocyclus nassatus</name>
    <name type="common">Nematode worm</name>
    <dbReference type="NCBI Taxonomy" id="53992"/>
    <lineage>
        <taxon>Eukaryota</taxon>
        <taxon>Metazoa</taxon>
        <taxon>Ecdysozoa</taxon>
        <taxon>Nematoda</taxon>
        <taxon>Chromadorea</taxon>
        <taxon>Rhabditida</taxon>
        <taxon>Rhabditina</taxon>
        <taxon>Rhabditomorpha</taxon>
        <taxon>Strongyloidea</taxon>
        <taxon>Strongylidae</taxon>
        <taxon>Cylicocyclus</taxon>
    </lineage>
</organism>
<gene>
    <name evidence="2" type="ORF">CYNAS_LOCUS20043</name>
</gene>
<feature type="region of interest" description="Disordered" evidence="1">
    <location>
        <begin position="42"/>
        <end position="67"/>
    </location>
</feature>
<evidence type="ECO:0000313" key="3">
    <source>
        <dbReference type="Proteomes" id="UP001176961"/>
    </source>
</evidence>
<proteinExistence type="predicted"/>
<dbReference type="EMBL" id="CATQJL010000316">
    <property type="protein sequence ID" value="CAJ0608060.1"/>
    <property type="molecule type" value="Genomic_DNA"/>
</dbReference>
<name>A0AA36MF60_CYLNA</name>
<feature type="region of interest" description="Disordered" evidence="1">
    <location>
        <begin position="113"/>
        <end position="140"/>
    </location>
</feature>
<reference evidence="2" key="1">
    <citation type="submission" date="2023-07" db="EMBL/GenBank/DDBJ databases">
        <authorList>
            <consortium name="CYATHOMIX"/>
        </authorList>
    </citation>
    <scope>NUCLEOTIDE SEQUENCE</scope>
    <source>
        <strain evidence="2">N/A</strain>
    </source>
</reference>
<evidence type="ECO:0000256" key="1">
    <source>
        <dbReference type="SAM" id="MobiDB-lite"/>
    </source>
</evidence>
<comment type="caution">
    <text evidence="2">The sequence shown here is derived from an EMBL/GenBank/DDBJ whole genome shotgun (WGS) entry which is preliminary data.</text>
</comment>